<dbReference type="EMBL" id="JBHUMB010000005">
    <property type="protein sequence ID" value="MFD2741958.1"/>
    <property type="molecule type" value="Genomic_DNA"/>
</dbReference>
<keyword evidence="1" id="KW-0067">ATP-binding</keyword>
<gene>
    <name evidence="1" type="ORF">ACFSQ6_00960</name>
</gene>
<dbReference type="Gene3D" id="3.30.565.10">
    <property type="entry name" value="Histidine kinase-like ATPase, C-terminal domain"/>
    <property type="match status" value="1"/>
</dbReference>
<dbReference type="RefSeq" id="WP_066753152.1">
    <property type="nucleotide sequence ID" value="NZ_JBHUMB010000005.1"/>
</dbReference>
<comment type="caution">
    <text evidence="1">The sequence shown here is derived from an EMBL/GenBank/DDBJ whole genome shotgun (WGS) entry which is preliminary data.</text>
</comment>
<proteinExistence type="predicted"/>
<accession>A0ABW5U807</accession>
<dbReference type="GO" id="GO:0005524">
    <property type="term" value="F:ATP binding"/>
    <property type="evidence" value="ECO:0007669"/>
    <property type="project" value="UniProtKB-KW"/>
</dbReference>
<sequence length="323" mass="36468">MIIVPHSLHSYSVFRFINKLSEADTSKDLVIDFSQNTFMDPCSMLVLSSELAFCKKKFYNVHLKNYDHLGYPLHMNFFHSLGLSELSNANAHPNYIPIMIRSCKDIIKDAADRSMLYQEYLTNHFVKQFTEILSNHLNEVSSEITEYCIREMLRNILEHSDSPQLGICAQYFPTKGQIQISIRDIGVGLTDSLKLNPKLKISSPFDAIKYATEPGISGKVYSGMKNKPTGEWVNSGWGIAMTKSICTLGGSFLIASDNLSAYYCTPSIWNDGAPIYTKSNFSGTVISMNIPVRFNEKLKDLLNHFNNNRPIKGLRPSPKSLQL</sequence>
<reference evidence="2" key="1">
    <citation type="journal article" date="2019" name="Int. J. Syst. Evol. Microbiol.">
        <title>The Global Catalogue of Microorganisms (GCM) 10K type strain sequencing project: providing services to taxonomists for standard genome sequencing and annotation.</title>
        <authorList>
            <consortium name="The Broad Institute Genomics Platform"/>
            <consortium name="The Broad Institute Genome Sequencing Center for Infectious Disease"/>
            <person name="Wu L."/>
            <person name="Ma J."/>
        </authorList>
    </citation>
    <scope>NUCLEOTIDE SEQUENCE [LARGE SCALE GENOMIC DNA]</scope>
    <source>
        <strain evidence="2">KCTC 42247</strain>
    </source>
</reference>
<dbReference type="Proteomes" id="UP001597418">
    <property type="component" value="Unassembled WGS sequence"/>
</dbReference>
<dbReference type="InterPro" id="IPR036890">
    <property type="entry name" value="HATPase_C_sf"/>
</dbReference>
<evidence type="ECO:0000313" key="2">
    <source>
        <dbReference type="Proteomes" id="UP001597418"/>
    </source>
</evidence>
<keyword evidence="2" id="KW-1185">Reference proteome</keyword>
<name>A0ABW5U807_9SPHI</name>
<organism evidence="1 2">
    <name type="scientific">Sphingobacterium populi</name>
    <dbReference type="NCBI Taxonomy" id="1812824"/>
    <lineage>
        <taxon>Bacteria</taxon>
        <taxon>Pseudomonadati</taxon>
        <taxon>Bacteroidota</taxon>
        <taxon>Sphingobacteriia</taxon>
        <taxon>Sphingobacteriales</taxon>
        <taxon>Sphingobacteriaceae</taxon>
        <taxon>Sphingobacterium</taxon>
    </lineage>
</organism>
<protein>
    <submittedName>
        <fullName evidence="1">ATP-binding protein</fullName>
    </submittedName>
</protein>
<evidence type="ECO:0000313" key="1">
    <source>
        <dbReference type="EMBL" id="MFD2741958.1"/>
    </source>
</evidence>
<keyword evidence="1" id="KW-0547">Nucleotide-binding</keyword>